<protein>
    <recommendedName>
        <fullName evidence="4">Mce-associated membrane protein</fullName>
    </recommendedName>
</protein>
<evidence type="ECO:0000313" key="3">
    <source>
        <dbReference type="EMBL" id="CUR61900.1"/>
    </source>
</evidence>
<gene>
    <name evidence="3" type="ORF">NOCA150200</name>
</gene>
<proteinExistence type="predicted"/>
<keyword evidence="2" id="KW-0472">Membrane</keyword>
<dbReference type="GO" id="GO:0016020">
    <property type="term" value="C:membrane"/>
    <property type="evidence" value="ECO:0007669"/>
    <property type="project" value="UniProtKB-SubCell"/>
</dbReference>
<dbReference type="PANTHER" id="PTHR37042:SF4">
    <property type="entry name" value="OUTER MEMBRANE PROTEIN RV1973"/>
    <property type="match status" value="1"/>
</dbReference>
<organism evidence="3">
    <name type="scientific">metagenome</name>
    <dbReference type="NCBI Taxonomy" id="256318"/>
    <lineage>
        <taxon>unclassified sequences</taxon>
        <taxon>metagenomes</taxon>
    </lineage>
</organism>
<dbReference type="PANTHER" id="PTHR37042">
    <property type="entry name" value="OUTER MEMBRANE PROTEIN RV1973"/>
    <property type="match status" value="1"/>
</dbReference>
<reference evidence="3" key="1">
    <citation type="submission" date="2015-08" db="EMBL/GenBank/DDBJ databases">
        <authorList>
            <person name="Babu N.S."/>
            <person name="Beckwith C.J."/>
            <person name="Beseler K.G."/>
            <person name="Brison A."/>
            <person name="Carone J.V."/>
            <person name="Caskin T.P."/>
            <person name="Diamond M."/>
            <person name="Durham M.E."/>
            <person name="Foxe J.M."/>
            <person name="Go M."/>
            <person name="Henderson B.A."/>
            <person name="Jones I.B."/>
            <person name="McGettigan J.A."/>
            <person name="Micheletti S.J."/>
            <person name="Nasrallah M.E."/>
            <person name="Ortiz D."/>
            <person name="Piller C.R."/>
            <person name="Privatt S.R."/>
            <person name="Schneider S.L."/>
            <person name="Sharp S."/>
            <person name="Smith T.C."/>
            <person name="Stanton J.D."/>
            <person name="Ullery H.E."/>
            <person name="Wilson R.J."/>
            <person name="Serrano M.G."/>
            <person name="Buck G."/>
            <person name="Lee V."/>
            <person name="Wang Y."/>
            <person name="Carvalho R."/>
            <person name="Voegtly L."/>
            <person name="Shi R."/>
            <person name="Duckworth R."/>
            <person name="Johnson A."/>
            <person name="Loviza R."/>
            <person name="Walstead R."/>
            <person name="Shah Z."/>
            <person name="Kiflezghi M."/>
            <person name="Wade K."/>
            <person name="Ball S.L."/>
            <person name="Bradley K.W."/>
            <person name="Asai D.J."/>
            <person name="Bowman C.A."/>
            <person name="Russell D.A."/>
            <person name="Pope W.H."/>
            <person name="Jacobs-Sera D."/>
            <person name="Hendrix R.W."/>
            <person name="Hatfull G.F."/>
        </authorList>
    </citation>
    <scope>NUCLEOTIDE SEQUENCE</scope>
</reference>
<dbReference type="AlphaFoldDB" id="A0A2P2CIV9"/>
<sequence length="175" mass="18786">MTRTAQRRVAAALAVLVVAAAAVLAWLWTQRDDTAGADITSASAAEASVASSEVMDTVLEAADEAATRIYSYSWKTLADDKAAARDLMTGGMLDQYDRTMAGVATSSRRDRRVVSAEVVGTALVHATASYARVLVFVNQSTKGTDLDTPRLDLDRVLVTLRRVHGEWLVSELDAL</sequence>
<evidence type="ECO:0008006" key="4">
    <source>
        <dbReference type="Google" id="ProtNLM"/>
    </source>
</evidence>
<dbReference type="EMBL" id="CZKB01000025">
    <property type="protein sequence ID" value="CUR61900.1"/>
    <property type="molecule type" value="Genomic_DNA"/>
</dbReference>
<comment type="subcellular location">
    <subcellularLocation>
        <location evidence="1">Membrane</location>
    </subcellularLocation>
</comment>
<evidence type="ECO:0000256" key="2">
    <source>
        <dbReference type="ARBA" id="ARBA00023136"/>
    </source>
</evidence>
<evidence type="ECO:0000256" key="1">
    <source>
        <dbReference type="ARBA" id="ARBA00004370"/>
    </source>
</evidence>
<name>A0A2P2CIV9_9ZZZZ</name>
<accession>A0A2P2CIV9</accession>